<evidence type="ECO:0000256" key="12">
    <source>
        <dbReference type="PIRSR" id="PIRSR000362-1"/>
    </source>
</evidence>
<dbReference type="Pfam" id="PF07992">
    <property type="entry name" value="Pyr_redox_2"/>
    <property type="match status" value="1"/>
</dbReference>
<dbReference type="InterPro" id="IPR017896">
    <property type="entry name" value="4Fe4S_Fe-S-bd"/>
</dbReference>
<dbReference type="InterPro" id="IPR021163">
    <property type="entry name" value="Ferredox_Rdtase_adrenod"/>
</dbReference>
<keyword evidence="16" id="KW-1185">Reference proteome</keyword>
<dbReference type="STRING" id="1077974.GOEFS_020_00330"/>
<dbReference type="PRINTS" id="PR00419">
    <property type="entry name" value="ADXRDTASE"/>
</dbReference>
<keyword evidence="10" id="KW-0411">Iron-sulfur</keyword>
<dbReference type="PROSITE" id="PS00198">
    <property type="entry name" value="4FE4S_FER_1"/>
    <property type="match status" value="1"/>
</dbReference>
<feature type="binding site" evidence="12">
    <location>
        <position position="462"/>
    </location>
    <ligand>
        <name>FAD</name>
        <dbReference type="ChEBI" id="CHEBI:57692"/>
    </ligand>
</feature>
<dbReference type="SUPFAM" id="SSF51971">
    <property type="entry name" value="Nucleotide-binding domain"/>
    <property type="match status" value="1"/>
</dbReference>
<dbReference type="Proteomes" id="UP000035034">
    <property type="component" value="Unassembled WGS sequence"/>
</dbReference>
<proteinExistence type="inferred from homology"/>
<keyword evidence="6 12" id="KW-0274">FAD</keyword>
<feature type="binding site" evidence="13">
    <location>
        <position position="469"/>
    </location>
    <ligand>
        <name>NADP(+)</name>
        <dbReference type="ChEBI" id="CHEBI:58349"/>
    </ligand>
</feature>
<evidence type="ECO:0000256" key="8">
    <source>
        <dbReference type="ARBA" id="ARBA00023002"/>
    </source>
</evidence>
<keyword evidence="5" id="KW-0479">Metal-binding</keyword>
<name>H0QWG8_9ACTN</name>
<dbReference type="GO" id="GO:0046872">
    <property type="term" value="F:metal ion binding"/>
    <property type="evidence" value="ECO:0007669"/>
    <property type="project" value="UniProtKB-KW"/>
</dbReference>
<evidence type="ECO:0000256" key="5">
    <source>
        <dbReference type="ARBA" id="ARBA00022723"/>
    </source>
</evidence>
<dbReference type="RefSeq" id="WP_007316507.1">
    <property type="nucleotide sequence ID" value="NZ_BAEH01000020.1"/>
</dbReference>
<dbReference type="Gene3D" id="3.50.50.60">
    <property type="entry name" value="FAD/NAD(P)-binding domain"/>
    <property type="match status" value="1"/>
</dbReference>
<evidence type="ECO:0000256" key="3">
    <source>
        <dbReference type="ARBA" id="ARBA00013223"/>
    </source>
</evidence>
<feature type="binding site" evidence="12">
    <location>
        <position position="116"/>
    </location>
    <ligand>
        <name>FAD</name>
        <dbReference type="ChEBI" id="CHEBI:57692"/>
    </ligand>
</feature>
<feature type="binding site" evidence="13">
    <location>
        <position position="307"/>
    </location>
    <ligand>
        <name>NADP(+)</name>
        <dbReference type="ChEBI" id="CHEBI:58349"/>
    </ligand>
</feature>
<keyword evidence="4" id="KW-0285">Flavoprotein</keyword>
<comment type="similarity">
    <text evidence="2">Belongs to the ferredoxin--NADP reductase type 1 family.</text>
</comment>
<evidence type="ECO:0000256" key="9">
    <source>
        <dbReference type="ARBA" id="ARBA00023004"/>
    </source>
</evidence>
<dbReference type="AlphaFoldDB" id="H0QWG8"/>
<comment type="cofactor">
    <cofactor evidence="1 12">
        <name>FAD</name>
        <dbReference type="ChEBI" id="CHEBI:57692"/>
    </cofactor>
</comment>
<evidence type="ECO:0000256" key="1">
    <source>
        <dbReference type="ARBA" id="ARBA00001974"/>
    </source>
</evidence>
<evidence type="ECO:0000313" key="16">
    <source>
        <dbReference type="Proteomes" id="UP000035034"/>
    </source>
</evidence>
<comment type="caution">
    <text evidence="15">The sequence shown here is derived from an EMBL/GenBank/DDBJ whole genome shotgun (WGS) entry which is preliminary data.</text>
</comment>
<protein>
    <recommendedName>
        <fullName evidence="3">ferredoxin--NADP(+) reductase</fullName>
        <ecNumber evidence="3">1.18.1.2</ecNumber>
    </recommendedName>
</protein>
<feature type="binding site" evidence="12">
    <location>
        <position position="180"/>
    </location>
    <ligand>
        <name>FAD</name>
        <dbReference type="ChEBI" id="CHEBI:57692"/>
    </ligand>
</feature>
<dbReference type="PANTHER" id="PTHR48467">
    <property type="entry name" value="GLUTAMATE SYNTHASE 1 [NADH], CHLOROPLASTIC-LIKE"/>
    <property type="match status" value="1"/>
</dbReference>
<evidence type="ECO:0000256" key="10">
    <source>
        <dbReference type="ARBA" id="ARBA00023014"/>
    </source>
</evidence>
<dbReference type="PIRSF" id="PIRSF000362">
    <property type="entry name" value="FNR"/>
    <property type="match status" value="1"/>
</dbReference>
<keyword evidence="8" id="KW-0560">Oxidoreductase</keyword>
<dbReference type="InterPro" id="IPR036188">
    <property type="entry name" value="FAD/NAD-bd_sf"/>
</dbReference>
<evidence type="ECO:0000256" key="4">
    <source>
        <dbReference type="ARBA" id="ARBA00022630"/>
    </source>
</evidence>
<comment type="catalytic activity">
    <reaction evidence="11">
        <text>2 reduced [2Fe-2S]-[ferredoxin] + NADP(+) + H(+) = 2 oxidized [2Fe-2S]-[ferredoxin] + NADPH</text>
        <dbReference type="Rhea" id="RHEA:20125"/>
        <dbReference type="Rhea" id="RHEA-COMP:10000"/>
        <dbReference type="Rhea" id="RHEA-COMP:10001"/>
        <dbReference type="ChEBI" id="CHEBI:15378"/>
        <dbReference type="ChEBI" id="CHEBI:33737"/>
        <dbReference type="ChEBI" id="CHEBI:33738"/>
        <dbReference type="ChEBI" id="CHEBI:57783"/>
        <dbReference type="ChEBI" id="CHEBI:58349"/>
        <dbReference type="EC" id="1.18.1.2"/>
    </reaction>
</comment>
<reference evidence="15 16" key="1">
    <citation type="submission" date="2011-12" db="EMBL/GenBank/DDBJ databases">
        <title>Whole genome shotgun sequence of Gordonia effusa NBRC 100432.</title>
        <authorList>
            <person name="Yoshida I."/>
            <person name="Takarada H."/>
            <person name="Hosoyama A."/>
            <person name="Tsuchikane K."/>
            <person name="Katsumata H."/>
            <person name="Yamazaki S."/>
            <person name="Fujita N."/>
        </authorList>
    </citation>
    <scope>NUCLEOTIDE SEQUENCE [LARGE SCALE GENOMIC DNA]</scope>
    <source>
        <strain evidence="15 16">NBRC 100432</strain>
    </source>
</reference>
<dbReference type="GO" id="GO:0004324">
    <property type="term" value="F:ferredoxin-NADP+ reductase activity"/>
    <property type="evidence" value="ECO:0007669"/>
    <property type="project" value="UniProtKB-EC"/>
</dbReference>
<evidence type="ECO:0000256" key="6">
    <source>
        <dbReference type="ARBA" id="ARBA00022827"/>
    </source>
</evidence>
<dbReference type="InterPro" id="IPR023753">
    <property type="entry name" value="FAD/NAD-binding_dom"/>
</dbReference>
<feature type="binding site" evidence="13">
    <location>
        <begin position="295"/>
        <end position="296"/>
    </location>
    <ligand>
        <name>NADP(+)</name>
        <dbReference type="ChEBI" id="CHEBI:58349"/>
    </ligand>
</feature>
<dbReference type="EC" id="1.18.1.2" evidence="3"/>
<evidence type="ECO:0000256" key="2">
    <source>
        <dbReference type="ARBA" id="ARBA00008312"/>
    </source>
</evidence>
<dbReference type="InterPro" id="IPR017900">
    <property type="entry name" value="4Fe4S_Fe_S_CS"/>
</dbReference>
<keyword evidence="7 13" id="KW-0521">NADP</keyword>
<sequence length="557" mass="59448">MTFVITAPCCNDASCAAVCPVNCIHPTPDEPEFATADMLYIDPDSCVDCGLCLVACPVSAIVPEHQLVERDRRFLEVSVDYYRDHRVDGPAAFTDDLIPLPPDHQMRVAIVGAGPAGFYAAEELLRHGRIRVDMFDRLPTPYGLVRGGVAPDHPQTKAVEQTLAGIAAHANFNYLLNVTVGRDVTHQELADNYHAVIYAVGAATEKSLGIPGEDLPGSVSGVDFVGWYNGHPDHAGDDYRFDHERAVVIGNGNVAIDIARMMLRSPDDLALTDAADHAVESLRMSRVSEVVLLARRGVAQAAYTLPELVALGDMPGIDVVIDPAELALDEQTLAARDAGTLDSVLAAKIALAEELSIRPPVPGNRRLVLRFLQAPTEIVGDSEVCAVRMVRTEYLPGAGQARVVATDKTTELAAGLVISAIGYRGQPVPGIPFDPARGVVPNENGRVHDSGRIQTGVYVTGWIKRGATGGVGVNRRCGQETARAVLSDYAAGDLGEPRQRGASVGSLLESRNVRVVDKVGWARIDAGEQAEGRASGRRRAKIVSIPDLLAVADGVIR</sequence>
<evidence type="ECO:0000256" key="7">
    <source>
        <dbReference type="ARBA" id="ARBA00022857"/>
    </source>
</evidence>
<evidence type="ECO:0000313" key="15">
    <source>
        <dbReference type="EMBL" id="GAB17169.1"/>
    </source>
</evidence>
<gene>
    <name evidence="15" type="ORF">GOEFS_020_00330</name>
</gene>
<dbReference type="GO" id="GO:0051536">
    <property type="term" value="F:iron-sulfur cluster binding"/>
    <property type="evidence" value="ECO:0007669"/>
    <property type="project" value="UniProtKB-KW"/>
</dbReference>
<feature type="binding site" evidence="13">
    <location>
        <begin position="251"/>
        <end position="254"/>
    </location>
    <ligand>
        <name>NADP(+)</name>
        <dbReference type="ChEBI" id="CHEBI:58349"/>
    </ligand>
</feature>
<feature type="domain" description="4Fe-4S ferredoxin-type" evidence="14">
    <location>
        <begin position="37"/>
        <end position="66"/>
    </location>
</feature>
<accession>H0QWG8</accession>
<organism evidence="15 16">
    <name type="scientific">Gordonia effusa NBRC 100432</name>
    <dbReference type="NCBI Taxonomy" id="1077974"/>
    <lineage>
        <taxon>Bacteria</taxon>
        <taxon>Bacillati</taxon>
        <taxon>Actinomycetota</taxon>
        <taxon>Actinomycetes</taxon>
        <taxon>Mycobacteriales</taxon>
        <taxon>Gordoniaceae</taxon>
        <taxon>Gordonia</taxon>
    </lineage>
</organism>
<dbReference type="EMBL" id="BAEH01000020">
    <property type="protein sequence ID" value="GAB17169.1"/>
    <property type="molecule type" value="Genomic_DNA"/>
</dbReference>
<dbReference type="Gene3D" id="3.30.70.20">
    <property type="match status" value="1"/>
</dbReference>
<dbReference type="Pfam" id="PF00037">
    <property type="entry name" value="Fer4"/>
    <property type="match status" value="1"/>
</dbReference>
<feature type="binding site" evidence="12">
    <location>
        <position position="144"/>
    </location>
    <ligand>
        <name>FAD</name>
        <dbReference type="ChEBI" id="CHEBI:57692"/>
    </ligand>
</feature>
<dbReference type="OrthoDB" id="289202at2"/>
<dbReference type="PANTHER" id="PTHR48467:SF1">
    <property type="entry name" value="GLUTAMATE SYNTHASE 1 [NADH], CHLOROPLASTIC-LIKE"/>
    <property type="match status" value="1"/>
</dbReference>
<evidence type="ECO:0000256" key="13">
    <source>
        <dbReference type="PIRSR" id="PIRSR000362-2"/>
    </source>
</evidence>
<dbReference type="eggNOG" id="COG0493">
    <property type="taxonomic scope" value="Bacteria"/>
</dbReference>
<dbReference type="SUPFAM" id="SSF54862">
    <property type="entry name" value="4Fe-4S ferredoxins"/>
    <property type="match status" value="1"/>
</dbReference>
<dbReference type="Gene3D" id="3.40.50.720">
    <property type="entry name" value="NAD(P)-binding Rossmann-like Domain"/>
    <property type="match status" value="1"/>
</dbReference>
<evidence type="ECO:0000259" key="14">
    <source>
        <dbReference type="PROSITE" id="PS51379"/>
    </source>
</evidence>
<evidence type="ECO:0000256" key="11">
    <source>
        <dbReference type="ARBA" id="ARBA00047776"/>
    </source>
</evidence>
<dbReference type="CDD" id="cd04410">
    <property type="entry name" value="DMSOR_beta-like"/>
    <property type="match status" value="1"/>
</dbReference>
<keyword evidence="9" id="KW-0408">Iron</keyword>
<dbReference type="InterPro" id="IPR055275">
    <property type="entry name" value="Ferredox_Rdtase"/>
</dbReference>
<dbReference type="PROSITE" id="PS51379">
    <property type="entry name" value="4FE4S_FER_2"/>
    <property type="match status" value="1"/>
</dbReference>